<evidence type="ECO:0000256" key="2">
    <source>
        <dbReference type="PROSITE-ProRule" id="PRU00335"/>
    </source>
</evidence>
<evidence type="ECO:0000313" key="4">
    <source>
        <dbReference type="EMBL" id="MEB3959299.1"/>
    </source>
</evidence>
<dbReference type="PRINTS" id="PR00455">
    <property type="entry name" value="HTHTETR"/>
</dbReference>
<feature type="domain" description="HTH tetR-type" evidence="3">
    <location>
        <begin position="11"/>
        <end position="71"/>
    </location>
</feature>
<evidence type="ECO:0000313" key="5">
    <source>
        <dbReference type="Proteomes" id="UP001352223"/>
    </source>
</evidence>
<keyword evidence="5" id="KW-1185">Reference proteome</keyword>
<dbReference type="Pfam" id="PF00440">
    <property type="entry name" value="TetR_N"/>
    <property type="match status" value="1"/>
</dbReference>
<dbReference type="InterPro" id="IPR001647">
    <property type="entry name" value="HTH_TetR"/>
</dbReference>
<dbReference type="InterPro" id="IPR009057">
    <property type="entry name" value="Homeodomain-like_sf"/>
</dbReference>
<protein>
    <submittedName>
        <fullName evidence="4">TetR/AcrR family transcriptional regulator</fullName>
    </submittedName>
</protein>
<dbReference type="EMBL" id="JAOZYB010000012">
    <property type="protein sequence ID" value="MEB3959299.1"/>
    <property type="molecule type" value="Genomic_DNA"/>
</dbReference>
<dbReference type="PANTHER" id="PTHR43479">
    <property type="entry name" value="ACREF/ENVCD OPERON REPRESSOR-RELATED"/>
    <property type="match status" value="1"/>
</dbReference>
<reference evidence="4 5" key="1">
    <citation type="submission" date="2022-10" db="EMBL/GenBank/DDBJ databases">
        <authorList>
            <person name="Xie J."/>
            <person name="Shen N."/>
        </authorList>
    </citation>
    <scope>NUCLEOTIDE SEQUENCE [LARGE SCALE GENOMIC DNA]</scope>
    <source>
        <strain evidence="4 5">DSM 41681</strain>
    </source>
</reference>
<dbReference type="SUPFAM" id="SSF46689">
    <property type="entry name" value="Homeodomain-like"/>
    <property type="match status" value="1"/>
</dbReference>
<keyword evidence="1 2" id="KW-0238">DNA-binding</keyword>
<dbReference type="Gene3D" id="1.10.357.10">
    <property type="entry name" value="Tetracycline Repressor, domain 2"/>
    <property type="match status" value="1"/>
</dbReference>
<name>A0ABU6C442_9ACTN</name>
<dbReference type="PANTHER" id="PTHR43479:SF7">
    <property type="entry name" value="TETR-FAMILY TRANSCRIPTIONAL REGULATOR"/>
    <property type="match status" value="1"/>
</dbReference>
<feature type="DNA-binding region" description="H-T-H motif" evidence="2">
    <location>
        <begin position="34"/>
        <end position="53"/>
    </location>
</feature>
<dbReference type="PROSITE" id="PS50977">
    <property type="entry name" value="HTH_TETR_2"/>
    <property type="match status" value="1"/>
</dbReference>
<gene>
    <name evidence="4" type="ORF">OKJ48_03395</name>
</gene>
<evidence type="ECO:0000256" key="1">
    <source>
        <dbReference type="ARBA" id="ARBA00023125"/>
    </source>
</evidence>
<dbReference type="RefSeq" id="WP_324766283.1">
    <property type="nucleotide sequence ID" value="NZ_BAAATS010000006.1"/>
</dbReference>
<evidence type="ECO:0000259" key="3">
    <source>
        <dbReference type="PROSITE" id="PS50977"/>
    </source>
</evidence>
<comment type="caution">
    <text evidence="4">The sequence shown here is derived from an EMBL/GenBank/DDBJ whole genome shotgun (WGS) entry which is preliminary data.</text>
</comment>
<dbReference type="Proteomes" id="UP001352223">
    <property type="component" value="Unassembled WGS sequence"/>
</dbReference>
<accession>A0ABU6C442</accession>
<sequence length="207" mass="23524">MPPQAGDRRVRRTRRLLRDALVSLVLERGYAAVTVEDITERADLGRATFYSHYTDKDDLLDRVVTDLLDELAERLRPLELGSEVGFTGKPALEIFRHAQEERDAYRMILRGEGDGRALRQFTAAQTEAAAGVFWARAAHEEVTPRISVEVLARAWVGEQLAVLHWWLESQPRPMEPEEATKMLLDLSLRGRYWANGFEGEPPAQDAQ</sequence>
<organism evidence="4 5">
    <name type="scientific">Streptomyces kunmingensis</name>
    <dbReference type="NCBI Taxonomy" id="68225"/>
    <lineage>
        <taxon>Bacteria</taxon>
        <taxon>Bacillati</taxon>
        <taxon>Actinomycetota</taxon>
        <taxon>Actinomycetes</taxon>
        <taxon>Kitasatosporales</taxon>
        <taxon>Streptomycetaceae</taxon>
        <taxon>Streptomyces</taxon>
    </lineage>
</organism>
<proteinExistence type="predicted"/>
<dbReference type="InterPro" id="IPR050624">
    <property type="entry name" value="HTH-type_Tx_Regulator"/>
</dbReference>